<keyword evidence="3" id="KW-1185">Reference proteome</keyword>
<protein>
    <submittedName>
        <fullName evidence="2">Uncharacterized protein</fullName>
    </submittedName>
</protein>
<evidence type="ECO:0000256" key="1">
    <source>
        <dbReference type="SAM" id="MobiDB-lite"/>
    </source>
</evidence>
<sequence length="85" mass="8983">MAVEGSDTKLCGGGGVRGVAGHDVEVAVEYRHHGSSGESSGQGQHQQPAARNNAVASTKDIGLCMTWFLLRYTPSAVWHTAKTCR</sequence>
<name>A2ZJ98_ORYSI</name>
<dbReference type="EMBL" id="CM000137">
    <property type="protein sequence ID" value="EAY82682.1"/>
    <property type="molecule type" value="Genomic_DNA"/>
</dbReference>
<proteinExistence type="predicted"/>
<accession>A2ZJ98</accession>
<dbReference type="Proteomes" id="UP000007015">
    <property type="component" value="Chromosome 12"/>
</dbReference>
<evidence type="ECO:0000313" key="2">
    <source>
        <dbReference type="EMBL" id="EAY82682.1"/>
    </source>
</evidence>
<dbReference type="AlphaFoldDB" id="A2ZJ98"/>
<evidence type="ECO:0000313" key="3">
    <source>
        <dbReference type="Proteomes" id="UP000007015"/>
    </source>
</evidence>
<reference evidence="2 3" key="1">
    <citation type="journal article" date="2005" name="PLoS Biol.">
        <title>The genomes of Oryza sativa: a history of duplications.</title>
        <authorList>
            <person name="Yu J."/>
            <person name="Wang J."/>
            <person name="Lin W."/>
            <person name="Li S."/>
            <person name="Li H."/>
            <person name="Zhou J."/>
            <person name="Ni P."/>
            <person name="Dong W."/>
            <person name="Hu S."/>
            <person name="Zeng C."/>
            <person name="Zhang J."/>
            <person name="Zhang Y."/>
            <person name="Li R."/>
            <person name="Xu Z."/>
            <person name="Li S."/>
            <person name="Li X."/>
            <person name="Zheng H."/>
            <person name="Cong L."/>
            <person name="Lin L."/>
            <person name="Yin J."/>
            <person name="Geng J."/>
            <person name="Li G."/>
            <person name="Shi J."/>
            <person name="Liu J."/>
            <person name="Lv H."/>
            <person name="Li J."/>
            <person name="Wang J."/>
            <person name="Deng Y."/>
            <person name="Ran L."/>
            <person name="Shi X."/>
            <person name="Wang X."/>
            <person name="Wu Q."/>
            <person name="Li C."/>
            <person name="Ren X."/>
            <person name="Wang J."/>
            <person name="Wang X."/>
            <person name="Li D."/>
            <person name="Liu D."/>
            <person name="Zhang X."/>
            <person name="Ji Z."/>
            <person name="Zhao W."/>
            <person name="Sun Y."/>
            <person name="Zhang Z."/>
            <person name="Bao J."/>
            <person name="Han Y."/>
            <person name="Dong L."/>
            <person name="Ji J."/>
            <person name="Chen P."/>
            <person name="Wu S."/>
            <person name="Liu J."/>
            <person name="Xiao Y."/>
            <person name="Bu D."/>
            <person name="Tan J."/>
            <person name="Yang L."/>
            <person name="Ye C."/>
            <person name="Zhang J."/>
            <person name="Xu J."/>
            <person name="Zhou Y."/>
            <person name="Yu Y."/>
            <person name="Zhang B."/>
            <person name="Zhuang S."/>
            <person name="Wei H."/>
            <person name="Liu B."/>
            <person name="Lei M."/>
            <person name="Yu H."/>
            <person name="Li Y."/>
            <person name="Xu H."/>
            <person name="Wei S."/>
            <person name="He X."/>
            <person name="Fang L."/>
            <person name="Zhang Z."/>
            <person name="Zhang Y."/>
            <person name="Huang X."/>
            <person name="Su Z."/>
            <person name="Tong W."/>
            <person name="Li J."/>
            <person name="Tong Z."/>
            <person name="Li S."/>
            <person name="Ye J."/>
            <person name="Wang L."/>
            <person name="Fang L."/>
            <person name="Lei T."/>
            <person name="Chen C."/>
            <person name="Chen H."/>
            <person name="Xu Z."/>
            <person name="Li H."/>
            <person name="Huang H."/>
            <person name="Zhang F."/>
            <person name="Xu H."/>
            <person name="Li N."/>
            <person name="Zhao C."/>
            <person name="Li S."/>
            <person name="Dong L."/>
            <person name="Huang Y."/>
            <person name="Li L."/>
            <person name="Xi Y."/>
            <person name="Qi Q."/>
            <person name="Li W."/>
            <person name="Zhang B."/>
            <person name="Hu W."/>
            <person name="Zhang Y."/>
            <person name="Tian X."/>
            <person name="Jiao Y."/>
            <person name="Liang X."/>
            <person name="Jin J."/>
            <person name="Gao L."/>
            <person name="Zheng W."/>
            <person name="Hao B."/>
            <person name="Liu S."/>
            <person name="Wang W."/>
            <person name="Yuan L."/>
            <person name="Cao M."/>
            <person name="McDermott J."/>
            <person name="Samudrala R."/>
            <person name="Wang J."/>
            <person name="Wong G.K."/>
            <person name="Yang H."/>
        </authorList>
    </citation>
    <scope>NUCLEOTIDE SEQUENCE [LARGE SCALE GENOMIC DNA]</scope>
    <source>
        <strain evidence="3">cv. 93-11</strain>
    </source>
</reference>
<organism evidence="2 3">
    <name type="scientific">Oryza sativa subsp. indica</name>
    <name type="common">Rice</name>
    <dbReference type="NCBI Taxonomy" id="39946"/>
    <lineage>
        <taxon>Eukaryota</taxon>
        <taxon>Viridiplantae</taxon>
        <taxon>Streptophyta</taxon>
        <taxon>Embryophyta</taxon>
        <taxon>Tracheophyta</taxon>
        <taxon>Spermatophyta</taxon>
        <taxon>Magnoliopsida</taxon>
        <taxon>Liliopsida</taxon>
        <taxon>Poales</taxon>
        <taxon>Poaceae</taxon>
        <taxon>BOP clade</taxon>
        <taxon>Oryzoideae</taxon>
        <taxon>Oryzeae</taxon>
        <taxon>Oryzinae</taxon>
        <taxon>Oryza</taxon>
        <taxon>Oryza sativa</taxon>
    </lineage>
</organism>
<feature type="compositionally biased region" description="Low complexity" evidence="1">
    <location>
        <begin position="36"/>
        <end position="47"/>
    </location>
</feature>
<dbReference type="HOGENOM" id="CLU_2516638_0_0_1"/>
<dbReference type="Gramene" id="BGIOSGA036415-TA">
    <property type="protein sequence ID" value="BGIOSGA036415-PA"/>
    <property type="gene ID" value="BGIOSGA036415"/>
</dbReference>
<gene>
    <name evidence="2" type="ORF">OsI_37898</name>
</gene>
<feature type="region of interest" description="Disordered" evidence="1">
    <location>
        <begin position="29"/>
        <end position="54"/>
    </location>
</feature>